<dbReference type="RefSeq" id="WP_142219287.1">
    <property type="nucleotide sequence ID" value="NZ_VFNX01000007.1"/>
</dbReference>
<dbReference type="SMART" id="SM00829">
    <property type="entry name" value="PKS_ER"/>
    <property type="match status" value="1"/>
</dbReference>
<evidence type="ECO:0000259" key="2">
    <source>
        <dbReference type="SMART" id="SM00829"/>
    </source>
</evidence>
<name>A0A542SXN1_9ACTN</name>
<evidence type="ECO:0000313" key="4">
    <source>
        <dbReference type="Proteomes" id="UP000318103"/>
    </source>
</evidence>
<evidence type="ECO:0000256" key="1">
    <source>
        <dbReference type="SAM" id="MobiDB-lite"/>
    </source>
</evidence>
<dbReference type="PANTHER" id="PTHR43482">
    <property type="entry name" value="PROTEIN AST1-RELATED"/>
    <property type="match status" value="1"/>
</dbReference>
<dbReference type="InterPro" id="IPR011032">
    <property type="entry name" value="GroES-like_sf"/>
</dbReference>
<dbReference type="Pfam" id="PF08240">
    <property type="entry name" value="ADH_N"/>
    <property type="match status" value="1"/>
</dbReference>
<dbReference type="Gene3D" id="3.40.50.720">
    <property type="entry name" value="NAD(P)-binding Rossmann-like Domain"/>
    <property type="match status" value="1"/>
</dbReference>
<feature type="non-terminal residue" evidence="3">
    <location>
        <position position="218"/>
    </location>
</feature>
<dbReference type="SUPFAM" id="SSF50129">
    <property type="entry name" value="GroES-like"/>
    <property type="match status" value="1"/>
</dbReference>
<dbReference type="AlphaFoldDB" id="A0A542SXN1"/>
<gene>
    <name evidence="3" type="ORF">FB563_8337</name>
</gene>
<dbReference type="InterPro" id="IPR020843">
    <property type="entry name" value="ER"/>
</dbReference>
<evidence type="ECO:0000313" key="3">
    <source>
        <dbReference type="EMBL" id="TQK79342.1"/>
    </source>
</evidence>
<feature type="domain" description="Enoyl reductase (ER)" evidence="2">
    <location>
        <begin position="16"/>
        <end position="218"/>
    </location>
</feature>
<dbReference type="InterPro" id="IPR036291">
    <property type="entry name" value="NAD(P)-bd_dom_sf"/>
</dbReference>
<dbReference type="InterPro" id="IPR052585">
    <property type="entry name" value="Lipid_raft_assoc_Zn_ADH"/>
</dbReference>
<keyword evidence="4" id="KW-1185">Reference proteome</keyword>
<dbReference type="GO" id="GO:0016491">
    <property type="term" value="F:oxidoreductase activity"/>
    <property type="evidence" value="ECO:0007669"/>
    <property type="project" value="InterPro"/>
</dbReference>
<dbReference type="Gene3D" id="3.90.180.10">
    <property type="entry name" value="Medium-chain alcohol dehydrogenases, catalytic domain"/>
    <property type="match status" value="1"/>
</dbReference>
<feature type="region of interest" description="Disordered" evidence="1">
    <location>
        <begin position="1"/>
        <end position="31"/>
    </location>
</feature>
<organism evidence="3 4">
    <name type="scientific">Streptomyces puniciscabiei</name>
    <dbReference type="NCBI Taxonomy" id="164348"/>
    <lineage>
        <taxon>Bacteria</taxon>
        <taxon>Bacillati</taxon>
        <taxon>Actinomycetota</taxon>
        <taxon>Actinomycetes</taxon>
        <taxon>Kitasatosporales</taxon>
        <taxon>Streptomycetaceae</taxon>
        <taxon>Streptomyces</taxon>
    </lineage>
</organism>
<dbReference type="Proteomes" id="UP000318103">
    <property type="component" value="Unassembled WGS sequence"/>
</dbReference>
<comment type="caution">
    <text evidence="3">The sequence shown here is derived from an EMBL/GenBank/DDBJ whole genome shotgun (WGS) entry which is preliminary data.</text>
</comment>
<dbReference type="InterPro" id="IPR013154">
    <property type="entry name" value="ADH-like_N"/>
</dbReference>
<protein>
    <submittedName>
        <fullName evidence="3">Alcohol dehydrogenase-like protein</fullName>
    </submittedName>
</protein>
<reference evidence="3 4" key="1">
    <citation type="submission" date="2019-06" db="EMBL/GenBank/DDBJ databases">
        <title>Sequencing the genomes of 1000 actinobacteria strains.</title>
        <authorList>
            <person name="Klenk H.-P."/>
        </authorList>
    </citation>
    <scope>NUCLEOTIDE SEQUENCE [LARGE SCALE GENOMIC DNA]</scope>
    <source>
        <strain evidence="3 4">DSM 41929</strain>
    </source>
</reference>
<accession>A0A542SXN1</accession>
<dbReference type="PANTHER" id="PTHR43482:SF1">
    <property type="entry name" value="PROTEIN AST1-RELATED"/>
    <property type="match status" value="1"/>
</dbReference>
<dbReference type="EMBL" id="VFNX01000007">
    <property type="protein sequence ID" value="TQK79342.1"/>
    <property type="molecule type" value="Genomic_DNA"/>
</dbReference>
<dbReference type="OrthoDB" id="9787435at2"/>
<proteinExistence type="predicted"/>
<dbReference type="SUPFAM" id="SSF51735">
    <property type="entry name" value="NAD(P)-binding Rossmann-fold domains"/>
    <property type="match status" value="1"/>
</dbReference>
<sequence>MKAVGITRTGGPEALGLLDLPEPDTDGPGAGGPDAGGLVIRVAAAAVNPVDLATRSGLIPTALPAVLGWDLAGTVAHAPQGSGFTPGDRVMAMTAQLGTGVGSMAEYVRFDPAFVVGVPDSLGLTDAAALPLAGVTAVQALRRTPERAGRRVLLVGAQGSVGGQLAPRLLDEPETRTDLLVRPGDGETWRELRAGRPGEGAVLTDPAGVEAKAYDVVV</sequence>